<evidence type="ECO:0000256" key="2">
    <source>
        <dbReference type="ARBA" id="ARBA00024035"/>
    </source>
</evidence>
<gene>
    <name evidence="5" type="ORF">EQG61_13500</name>
</gene>
<dbReference type="Pfam" id="PF20257">
    <property type="entry name" value="SAM_HAT_C"/>
    <property type="match status" value="1"/>
</dbReference>
<dbReference type="SUPFAM" id="SSF101852">
    <property type="entry name" value="Bacterial fluorinating enzyme, C-terminal domain"/>
    <property type="match status" value="1"/>
</dbReference>
<dbReference type="InterPro" id="IPR023227">
    <property type="entry name" value="SAM_OH_AdoTrfase_C_sf"/>
</dbReference>
<protein>
    <recommendedName>
        <fullName evidence="7">SAM-dependent chlorinase/fluorinase</fullName>
    </recommendedName>
</protein>
<dbReference type="InterPro" id="IPR002747">
    <property type="entry name" value="SAM_OH_AdoTrfase"/>
</dbReference>
<evidence type="ECO:0000259" key="3">
    <source>
        <dbReference type="Pfam" id="PF01887"/>
    </source>
</evidence>
<dbReference type="Proteomes" id="UP000289857">
    <property type="component" value="Unassembled WGS sequence"/>
</dbReference>
<accession>A0A4Q1K327</accession>
<dbReference type="InterPro" id="IPR046470">
    <property type="entry name" value="SAM_HAT_C"/>
</dbReference>
<sequence>MSIITLTTDFGLKDYFVGALKGSLLSQHPEALIVDLSHEVSPFNIAEASYIVGAAYTRFPKGSVHLIGVDASRTPKINHIAVLWNGHYFIAANNGILSMLMRKIVPEKMVEITIHDRLQPDATDMDVFATVAVHLVKGGNLNVIGKTITQLHEVTELQPVLSPENQSIKGYVMYIDHFGNAVTNIHQQLFLDMAKGRPYELTIKRDKLKTIYAKYADIELVDSKSDHTGKTIAIFNEAGFLEIGIYKSSPHTGTASTLLGLRYRDFILIEFKS</sequence>
<evidence type="ECO:0000259" key="4">
    <source>
        <dbReference type="Pfam" id="PF20257"/>
    </source>
</evidence>
<reference evidence="6" key="1">
    <citation type="submission" date="2019-01" db="EMBL/GenBank/DDBJ databases">
        <title>Cytophagaceae bacterium strain CAR-16.</title>
        <authorList>
            <person name="Chen W.-M."/>
        </authorList>
    </citation>
    <scope>NUCLEOTIDE SEQUENCE [LARGE SCALE GENOMIC DNA]</scope>
    <source>
        <strain evidence="6">WWJ-16</strain>
    </source>
</reference>
<comment type="caution">
    <text evidence="5">The sequence shown here is derived from an EMBL/GenBank/DDBJ whole genome shotgun (WGS) entry which is preliminary data.</text>
</comment>
<dbReference type="EMBL" id="SBKN01000011">
    <property type="protein sequence ID" value="RXR19460.1"/>
    <property type="molecule type" value="Genomic_DNA"/>
</dbReference>
<dbReference type="PANTHER" id="PTHR35092">
    <property type="entry name" value="CHLORINASE MJ1651"/>
    <property type="match status" value="1"/>
</dbReference>
<name>A0A4Q1K327_9FLAO</name>
<evidence type="ECO:0000313" key="6">
    <source>
        <dbReference type="Proteomes" id="UP000289857"/>
    </source>
</evidence>
<feature type="domain" description="S-adenosyl-l-methionine hydroxide adenosyltransferase C-terminal" evidence="4">
    <location>
        <begin position="170"/>
        <end position="266"/>
    </location>
</feature>
<dbReference type="Gene3D" id="2.40.30.90">
    <property type="entry name" value="Bacterial fluorinating enzyme like"/>
    <property type="match status" value="1"/>
</dbReference>
<feature type="domain" description="S-adenosyl-l-methionine hydroxide adenosyltransferase N-terminal" evidence="3">
    <location>
        <begin position="4"/>
        <end position="145"/>
    </location>
</feature>
<dbReference type="SUPFAM" id="SSF102522">
    <property type="entry name" value="Bacterial fluorinating enzyme, N-terminal domain"/>
    <property type="match status" value="1"/>
</dbReference>
<evidence type="ECO:0000256" key="1">
    <source>
        <dbReference type="ARBA" id="ARBA00022691"/>
    </source>
</evidence>
<dbReference type="Gene3D" id="3.40.50.10790">
    <property type="entry name" value="S-adenosyl-l-methionine hydroxide adenosyltransferase, N-terminal"/>
    <property type="match status" value="1"/>
</dbReference>
<dbReference type="InterPro" id="IPR046469">
    <property type="entry name" value="SAM_HAT_N"/>
</dbReference>
<dbReference type="AlphaFoldDB" id="A0A4Q1K327"/>
<dbReference type="PIRSF" id="PIRSF006779">
    <property type="entry name" value="UCP006779"/>
    <property type="match status" value="1"/>
</dbReference>
<dbReference type="PANTHER" id="PTHR35092:SF1">
    <property type="entry name" value="CHLORINASE MJ1651"/>
    <property type="match status" value="1"/>
</dbReference>
<evidence type="ECO:0008006" key="7">
    <source>
        <dbReference type="Google" id="ProtNLM"/>
    </source>
</evidence>
<dbReference type="RefSeq" id="WP_129462477.1">
    <property type="nucleotide sequence ID" value="NZ_SBKN01000011.1"/>
</dbReference>
<keyword evidence="6" id="KW-1185">Reference proteome</keyword>
<dbReference type="InterPro" id="IPR023228">
    <property type="entry name" value="SAM_OH_AdoTrfase_N_sf"/>
</dbReference>
<dbReference type="Pfam" id="PF01887">
    <property type="entry name" value="SAM_HAT_N"/>
    <property type="match status" value="1"/>
</dbReference>
<comment type="similarity">
    <text evidence="2">Belongs to the SAM hydrolase / SAM-dependent halogenase family.</text>
</comment>
<evidence type="ECO:0000313" key="5">
    <source>
        <dbReference type="EMBL" id="RXR19460.1"/>
    </source>
</evidence>
<organism evidence="5 6">
    <name type="scientific">Flavobacterium stagni</name>
    <dbReference type="NCBI Taxonomy" id="2506421"/>
    <lineage>
        <taxon>Bacteria</taxon>
        <taxon>Pseudomonadati</taxon>
        <taxon>Bacteroidota</taxon>
        <taxon>Flavobacteriia</taxon>
        <taxon>Flavobacteriales</taxon>
        <taxon>Flavobacteriaceae</taxon>
        <taxon>Flavobacterium</taxon>
    </lineage>
</organism>
<proteinExistence type="inferred from homology"/>
<keyword evidence="1" id="KW-0949">S-adenosyl-L-methionine</keyword>
<dbReference type="OrthoDB" id="9792195at2"/>